<proteinExistence type="predicted"/>
<sequence length="103" mass="11865">MDPKDYCNSMAAELTAWKAKLFDVIARTDKMSTEQKGKVWEYFGEMKIIIQDLEDKIESLRTECPSDWSPQKKEIENAHVDVRSKYEETLDYIGKASPMSVPG</sequence>
<keyword evidence="2" id="KW-1185">Reference proteome</keyword>
<protein>
    <submittedName>
        <fullName evidence="1">Uncharacterized protein</fullName>
    </submittedName>
</protein>
<evidence type="ECO:0000313" key="2">
    <source>
        <dbReference type="Proteomes" id="UP000525298"/>
    </source>
</evidence>
<comment type="caution">
    <text evidence="1">The sequence shown here is derived from an EMBL/GenBank/DDBJ whole genome shotgun (WGS) entry which is preliminary data.</text>
</comment>
<name>A0A7W0CCA5_9BACT</name>
<reference evidence="1 2" key="1">
    <citation type="submission" date="2020-07" db="EMBL/GenBank/DDBJ databases">
        <title>Genomic Encyclopedia of Type Strains, Phase IV (KMG-IV): sequencing the most valuable type-strain genomes for metagenomic binning, comparative biology and taxonomic classification.</title>
        <authorList>
            <person name="Goeker M."/>
        </authorList>
    </citation>
    <scope>NUCLEOTIDE SEQUENCE [LARGE SCALE GENOMIC DNA]</scope>
    <source>
        <strain evidence="1 2">DSM 17721</strain>
    </source>
</reference>
<dbReference type="AlphaFoldDB" id="A0A7W0CCA5"/>
<organism evidence="1 2">
    <name type="scientific">Desulfosalsimonas propionicica</name>
    <dbReference type="NCBI Taxonomy" id="332175"/>
    <lineage>
        <taxon>Bacteria</taxon>
        <taxon>Pseudomonadati</taxon>
        <taxon>Thermodesulfobacteriota</taxon>
        <taxon>Desulfobacteria</taxon>
        <taxon>Desulfobacterales</taxon>
        <taxon>Desulfosalsimonadaceae</taxon>
        <taxon>Desulfosalsimonas</taxon>
    </lineage>
</organism>
<dbReference type="Proteomes" id="UP000525298">
    <property type="component" value="Unassembled WGS sequence"/>
</dbReference>
<gene>
    <name evidence="1" type="ORF">HNR65_003484</name>
</gene>
<evidence type="ECO:0000313" key="1">
    <source>
        <dbReference type="EMBL" id="MBA2883123.1"/>
    </source>
</evidence>
<dbReference type="EMBL" id="JACDUS010000017">
    <property type="protein sequence ID" value="MBA2883123.1"/>
    <property type="molecule type" value="Genomic_DNA"/>
</dbReference>
<dbReference type="RefSeq" id="WP_181552738.1">
    <property type="nucleotide sequence ID" value="NZ_JACDUS010000017.1"/>
</dbReference>
<accession>A0A7W0CCA5</accession>